<name>A0A3N4IHF5_ASCIM</name>
<protein>
    <submittedName>
        <fullName evidence="2">Uncharacterized protein</fullName>
    </submittedName>
</protein>
<sequence length="384" mass="41050">MSQTTPSLLMRHLATLITQCVPPSFPQAAVERAAIYLATCNDQALLDVLLRIFPYMDGDTSRSVGEEIAANRSFVLSPGYQGCLVPTLAGHLGYGQELMGAVDLDYLHSFLHPTIPDLHVDGIVELPHQESGAPASRQQQQQAQQQQGNSRLEELANLALQLGGMNIDGPASSPPSSFPHGIDALSLDAPSNAPPPARSLAGQFDGLSVHTPSAALPPPFGTPVMQVTPPHLMQAPSALYTTFQLSAALPTITITPPPASSVSAEITSIDALTTALGRTRISSAEGDQLRRSLWQVLYDIAREGRVSLSQVVEAVAQREPRIAEMYERGRVEAVAQGRMKARGLRGWVGDEMVLLRNMGCTEPGRGHTLTEDGTREAGFWGVGV</sequence>
<evidence type="ECO:0000313" key="3">
    <source>
        <dbReference type="Proteomes" id="UP000275078"/>
    </source>
</evidence>
<feature type="region of interest" description="Disordered" evidence="1">
    <location>
        <begin position="130"/>
        <end position="150"/>
    </location>
</feature>
<proteinExistence type="predicted"/>
<feature type="compositionally biased region" description="Low complexity" evidence="1">
    <location>
        <begin position="138"/>
        <end position="147"/>
    </location>
</feature>
<keyword evidence="3" id="KW-1185">Reference proteome</keyword>
<dbReference type="EMBL" id="ML119656">
    <property type="protein sequence ID" value="RPA84857.1"/>
    <property type="molecule type" value="Genomic_DNA"/>
</dbReference>
<dbReference type="Proteomes" id="UP000275078">
    <property type="component" value="Unassembled WGS sequence"/>
</dbReference>
<reference evidence="2 3" key="1">
    <citation type="journal article" date="2018" name="Nat. Ecol. Evol.">
        <title>Pezizomycetes genomes reveal the molecular basis of ectomycorrhizal truffle lifestyle.</title>
        <authorList>
            <person name="Murat C."/>
            <person name="Payen T."/>
            <person name="Noel B."/>
            <person name="Kuo A."/>
            <person name="Morin E."/>
            <person name="Chen J."/>
            <person name="Kohler A."/>
            <person name="Krizsan K."/>
            <person name="Balestrini R."/>
            <person name="Da Silva C."/>
            <person name="Montanini B."/>
            <person name="Hainaut M."/>
            <person name="Levati E."/>
            <person name="Barry K.W."/>
            <person name="Belfiori B."/>
            <person name="Cichocki N."/>
            <person name="Clum A."/>
            <person name="Dockter R.B."/>
            <person name="Fauchery L."/>
            <person name="Guy J."/>
            <person name="Iotti M."/>
            <person name="Le Tacon F."/>
            <person name="Lindquist E.A."/>
            <person name="Lipzen A."/>
            <person name="Malagnac F."/>
            <person name="Mello A."/>
            <person name="Molinier V."/>
            <person name="Miyauchi S."/>
            <person name="Poulain J."/>
            <person name="Riccioni C."/>
            <person name="Rubini A."/>
            <person name="Sitrit Y."/>
            <person name="Splivallo R."/>
            <person name="Traeger S."/>
            <person name="Wang M."/>
            <person name="Zifcakova L."/>
            <person name="Wipf D."/>
            <person name="Zambonelli A."/>
            <person name="Paolocci F."/>
            <person name="Nowrousian M."/>
            <person name="Ottonello S."/>
            <person name="Baldrian P."/>
            <person name="Spatafora J.W."/>
            <person name="Henrissat B."/>
            <person name="Nagy L.G."/>
            <person name="Aury J.M."/>
            <person name="Wincker P."/>
            <person name="Grigoriev I.V."/>
            <person name="Bonfante P."/>
            <person name="Martin F.M."/>
        </authorList>
    </citation>
    <scope>NUCLEOTIDE SEQUENCE [LARGE SCALE GENOMIC DNA]</scope>
    <source>
        <strain evidence="2 3">RN42</strain>
    </source>
</reference>
<accession>A0A3N4IHF5</accession>
<evidence type="ECO:0000313" key="2">
    <source>
        <dbReference type="EMBL" id="RPA84857.1"/>
    </source>
</evidence>
<feature type="region of interest" description="Disordered" evidence="1">
    <location>
        <begin position="166"/>
        <end position="202"/>
    </location>
</feature>
<dbReference type="AlphaFoldDB" id="A0A3N4IHF5"/>
<evidence type="ECO:0000256" key="1">
    <source>
        <dbReference type="SAM" id="MobiDB-lite"/>
    </source>
</evidence>
<gene>
    <name evidence="2" type="ORF">BJ508DRAFT_303259</name>
</gene>
<organism evidence="2 3">
    <name type="scientific">Ascobolus immersus RN42</name>
    <dbReference type="NCBI Taxonomy" id="1160509"/>
    <lineage>
        <taxon>Eukaryota</taxon>
        <taxon>Fungi</taxon>
        <taxon>Dikarya</taxon>
        <taxon>Ascomycota</taxon>
        <taxon>Pezizomycotina</taxon>
        <taxon>Pezizomycetes</taxon>
        <taxon>Pezizales</taxon>
        <taxon>Ascobolaceae</taxon>
        <taxon>Ascobolus</taxon>
    </lineage>
</organism>